<proteinExistence type="inferred from homology"/>
<accession>A0A9R0J2P0</accession>
<dbReference type="PANTHER" id="PTHR18896">
    <property type="entry name" value="PHOSPHOLIPASE D"/>
    <property type="match status" value="1"/>
</dbReference>
<evidence type="ECO:0000256" key="8">
    <source>
        <dbReference type="ARBA" id="ARBA00022837"/>
    </source>
</evidence>
<evidence type="ECO:0000259" key="12">
    <source>
        <dbReference type="PROSITE" id="PS50004"/>
    </source>
</evidence>
<evidence type="ECO:0000256" key="1">
    <source>
        <dbReference type="ARBA" id="ARBA00000798"/>
    </source>
</evidence>
<dbReference type="GO" id="GO:0046470">
    <property type="term" value="P:phosphatidylcholine metabolic process"/>
    <property type="evidence" value="ECO:0007669"/>
    <property type="project" value="InterPro"/>
</dbReference>
<keyword evidence="7 11" id="KW-0378">Hydrolase</keyword>
<evidence type="ECO:0000256" key="4">
    <source>
        <dbReference type="ARBA" id="ARBA00012027"/>
    </source>
</evidence>
<name>A0A9R0J2P0_SPIOL</name>
<evidence type="ECO:0000256" key="5">
    <source>
        <dbReference type="ARBA" id="ARBA00022723"/>
    </source>
</evidence>
<keyword evidence="6" id="KW-0677">Repeat</keyword>
<dbReference type="EC" id="3.1.4.4" evidence="4 11"/>
<feature type="domain" description="PLD phosphodiesterase" evidence="13">
    <location>
        <begin position="692"/>
        <end position="719"/>
    </location>
</feature>
<evidence type="ECO:0000256" key="10">
    <source>
        <dbReference type="ARBA" id="ARBA00023098"/>
    </source>
</evidence>
<dbReference type="GO" id="GO:0005509">
    <property type="term" value="F:calcium ion binding"/>
    <property type="evidence" value="ECO:0007669"/>
    <property type="project" value="InterPro"/>
</dbReference>
<comment type="function">
    <text evidence="11">Hydrolyzes glycerol-phospholipids at the terminal phosphodiesteric bond.</text>
</comment>
<dbReference type="InterPro" id="IPR024632">
    <property type="entry name" value="PLipase_D_C"/>
</dbReference>
<evidence type="ECO:0000256" key="6">
    <source>
        <dbReference type="ARBA" id="ARBA00022737"/>
    </source>
</evidence>
<dbReference type="Pfam" id="PF00168">
    <property type="entry name" value="C2"/>
    <property type="match status" value="1"/>
</dbReference>
<dbReference type="RefSeq" id="XP_021860122.2">
    <property type="nucleotide sequence ID" value="XM_022004430.2"/>
</dbReference>
<dbReference type="GO" id="GO:0005886">
    <property type="term" value="C:plasma membrane"/>
    <property type="evidence" value="ECO:0000318"/>
    <property type="project" value="GO_Central"/>
</dbReference>
<dbReference type="GeneID" id="110799212"/>
<evidence type="ECO:0000259" key="13">
    <source>
        <dbReference type="PROSITE" id="PS50035"/>
    </source>
</evidence>
<dbReference type="AlphaFoldDB" id="A0A9R0J2P0"/>
<dbReference type="PIRSF" id="PIRSF036470">
    <property type="entry name" value="PLD_plant"/>
    <property type="match status" value="1"/>
</dbReference>
<dbReference type="InterPro" id="IPR000008">
    <property type="entry name" value="C2_dom"/>
</dbReference>
<dbReference type="Gene3D" id="2.60.40.150">
    <property type="entry name" value="C2 domain"/>
    <property type="match status" value="1"/>
</dbReference>
<evidence type="ECO:0000313" key="15">
    <source>
        <dbReference type="RefSeq" id="XP_021860122.2"/>
    </source>
</evidence>
<dbReference type="InterPro" id="IPR035892">
    <property type="entry name" value="C2_domain_sf"/>
</dbReference>
<dbReference type="GO" id="GO:0009395">
    <property type="term" value="P:phospholipid catabolic process"/>
    <property type="evidence" value="ECO:0000318"/>
    <property type="project" value="GO_Central"/>
</dbReference>
<dbReference type="GO" id="GO:0004630">
    <property type="term" value="F:phospholipase D activity"/>
    <property type="evidence" value="ECO:0000318"/>
    <property type="project" value="GO_Central"/>
</dbReference>
<dbReference type="KEGG" id="soe:110799212"/>
<sequence>MESEKGECGIYLHGDLDLHILEARCLPNMDLFSENFRRVFASCRAPFSRKKVSSEGKNNDLDHKGHHIKNKTIITSDPYVTVNIGGATVARTRVISNSQNPKWEEHFNIPLAHAVADIEFKVKDNDVLGADMIGIATVKAASIISGEEIDDWFPILRDNGKPPKPKAAVHLRLRFIPCDVNPDNAAGEHRVNRSYFPARPGGRVTLYQDAHVADNELPRIELEQGVEYQHGKCWEDICHAILEAHHLVYIVGWSVYHKVRLVREPSKPLPNGGDLNLGDLLKYKSQEGVRVLLLVWDDKTSHSKFFINTQGVMQTHDEQTRKFFKHSSVICTLSPRYASSKLSIIKQQVVGTLYTHHQKCVIVDSQAPGNNRKITAFLGGLDLCDGRYDTPGHRLFRDLDTVFNDDFHNPTFDGTKGPREPWHDLHCKIEGPAAYDVLTNFEQRWRKATKSSLRRKIKSISHWHDDALLKTSRISWILSPAHCASPNDLTLWACEENDPEGWEVQVFRSIDSGSVQGFPKNVQMAESQNLVCAKNLVIDKSIQTAYIEAIRSAQHFIYIENQYFLGSSYAWPNYKNAGADHLIPMELTLKIVSKIRAKERFVVYVVIPMWPEGVPTSAAVQEILFWQGETMQMMYTIIAQEIKAMKLKAHPQDYLNFYCLGNREPPVILVDSSPPLSRNGDGVLPSQKYRRFMIYVHAKGMIVDDEYVILGSANINQRSMAGSRDTEIAMGAYQPHHTWGRKKGHPFGQVYGYRMSLWAEHLGGLDDLFKEAENLECVKTVNNIAEENWKKFVAEDYNPLQGHLLRYPVHVGKDGKVESLRGHEHFPDVGGKVLGAANSLPDALTT</sequence>
<evidence type="ECO:0000313" key="14">
    <source>
        <dbReference type="Proteomes" id="UP000813463"/>
    </source>
</evidence>
<dbReference type="PANTHER" id="PTHR18896:SF60">
    <property type="entry name" value="PHOSPHOLIPASE D"/>
    <property type="match status" value="1"/>
</dbReference>
<dbReference type="PROSITE" id="PS50004">
    <property type="entry name" value="C2"/>
    <property type="match status" value="1"/>
</dbReference>
<comment type="cofactor">
    <cofactor evidence="2 11">
        <name>Ca(2+)</name>
        <dbReference type="ChEBI" id="CHEBI:29108"/>
    </cofactor>
</comment>
<feature type="domain" description="C2" evidence="12">
    <location>
        <begin position="1"/>
        <end position="153"/>
    </location>
</feature>
<dbReference type="PROSITE" id="PS50035">
    <property type="entry name" value="PLD"/>
    <property type="match status" value="2"/>
</dbReference>
<comment type="similarity">
    <text evidence="3 11">Belongs to the phospholipase D family. C2-PLD subfamily.</text>
</comment>
<dbReference type="SUPFAM" id="SSF56024">
    <property type="entry name" value="Phospholipase D/nuclease"/>
    <property type="match status" value="2"/>
</dbReference>
<protein>
    <recommendedName>
        <fullName evidence="4 11">Phospholipase D</fullName>
        <ecNumber evidence="4 11">3.1.4.4</ecNumber>
    </recommendedName>
</protein>
<evidence type="ECO:0000256" key="3">
    <source>
        <dbReference type="ARBA" id="ARBA00010683"/>
    </source>
</evidence>
<evidence type="ECO:0000256" key="9">
    <source>
        <dbReference type="ARBA" id="ARBA00022963"/>
    </source>
</evidence>
<dbReference type="Gene3D" id="3.30.870.10">
    <property type="entry name" value="Endonuclease Chain A"/>
    <property type="match status" value="2"/>
</dbReference>
<feature type="domain" description="PLD phosphodiesterase" evidence="13">
    <location>
        <begin position="352"/>
        <end position="387"/>
    </location>
</feature>
<dbReference type="Proteomes" id="UP000813463">
    <property type="component" value="Chromosome 5"/>
</dbReference>
<keyword evidence="8 11" id="KW-0106">Calcium</keyword>
<evidence type="ECO:0000256" key="11">
    <source>
        <dbReference type="PIRNR" id="PIRNR036470"/>
    </source>
</evidence>
<keyword evidence="5" id="KW-0479">Metal-binding</keyword>
<dbReference type="Pfam" id="PF12357">
    <property type="entry name" value="PLD_C"/>
    <property type="match status" value="1"/>
</dbReference>
<dbReference type="InterPro" id="IPR011402">
    <property type="entry name" value="PLipase_D_pln"/>
</dbReference>
<evidence type="ECO:0000256" key="7">
    <source>
        <dbReference type="ARBA" id="ARBA00022801"/>
    </source>
</evidence>
<keyword evidence="9 11" id="KW-0442">Lipid degradation</keyword>
<dbReference type="InterPro" id="IPR015679">
    <property type="entry name" value="PLipase_D_fam"/>
</dbReference>
<keyword evidence="10" id="KW-0443">Lipid metabolism</keyword>
<dbReference type="SMART" id="SM00239">
    <property type="entry name" value="C2"/>
    <property type="match status" value="1"/>
</dbReference>
<dbReference type="InterPro" id="IPR001736">
    <property type="entry name" value="PLipase_D/transphosphatidylase"/>
</dbReference>
<dbReference type="CDD" id="cd04015">
    <property type="entry name" value="C2_plant_PLD"/>
    <property type="match status" value="1"/>
</dbReference>
<evidence type="ECO:0000256" key="2">
    <source>
        <dbReference type="ARBA" id="ARBA00001913"/>
    </source>
</evidence>
<dbReference type="SMART" id="SM00155">
    <property type="entry name" value="PLDc"/>
    <property type="match status" value="2"/>
</dbReference>
<keyword evidence="14" id="KW-1185">Reference proteome</keyword>
<comment type="catalytic activity">
    <reaction evidence="1 11">
        <text>a 1,2-diacyl-sn-glycero-3-phosphocholine + H2O = a 1,2-diacyl-sn-glycero-3-phosphate + choline + H(+)</text>
        <dbReference type="Rhea" id="RHEA:14445"/>
        <dbReference type="ChEBI" id="CHEBI:15354"/>
        <dbReference type="ChEBI" id="CHEBI:15377"/>
        <dbReference type="ChEBI" id="CHEBI:15378"/>
        <dbReference type="ChEBI" id="CHEBI:57643"/>
        <dbReference type="ChEBI" id="CHEBI:58608"/>
        <dbReference type="EC" id="3.1.4.4"/>
    </reaction>
</comment>
<organism evidence="14 15">
    <name type="scientific">Spinacia oleracea</name>
    <name type="common">Spinach</name>
    <dbReference type="NCBI Taxonomy" id="3562"/>
    <lineage>
        <taxon>Eukaryota</taxon>
        <taxon>Viridiplantae</taxon>
        <taxon>Streptophyta</taxon>
        <taxon>Embryophyta</taxon>
        <taxon>Tracheophyta</taxon>
        <taxon>Spermatophyta</taxon>
        <taxon>Magnoliopsida</taxon>
        <taxon>eudicotyledons</taxon>
        <taxon>Gunneridae</taxon>
        <taxon>Pentapetalae</taxon>
        <taxon>Caryophyllales</taxon>
        <taxon>Chenopodiaceae</taxon>
        <taxon>Chenopodioideae</taxon>
        <taxon>Anserineae</taxon>
        <taxon>Spinacia</taxon>
    </lineage>
</organism>
<dbReference type="Pfam" id="PF00614">
    <property type="entry name" value="PLDc"/>
    <property type="match status" value="1"/>
</dbReference>
<reference evidence="15" key="2">
    <citation type="submission" date="2025-08" db="UniProtKB">
        <authorList>
            <consortium name="RefSeq"/>
        </authorList>
    </citation>
    <scope>IDENTIFICATION</scope>
    <source>
        <tissue evidence="15">Leaf</tissue>
    </source>
</reference>
<gene>
    <name evidence="15" type="primary">LOC110799212</name>
</gene>
<reference evidence="14" key="1">
    <citation type="journal article" date="2021" name="Nat. Commun.">
        <title>Genomic analyses provide insights into spinach domestication and the genetic basis of agronomic traits.</title>
        <authorList>
            <person name="Cai X."/>
            <person name="Sun X."/>
            <person name="Xu C."/>
            <person name="Sun H."/>
            <person name="Wang X."/>
            <person name="Ge C."/>
            <person name="Zhang Z."/>
            <person name="Wang Q."/>
            <person name="Fei Z."/>
            <person name="Jiao C."/>
            <person name="Wang Q."/>
        </authorList>
    </citation>
    <scope>NUCLEOTIDE SEQUENCE [LARGE SCALE GENOMIC DNA]</scope>
    <source>
        <strain evidence="14">cv. Varoflay</strain>
    </source>
</reference>
<dbReference type="SUPFAM" id="SSF49562">
    <property type="entry name" value="C2 domain (Calcium/lipid-binding domain, CaLB)"/>
    <property type="match status" value="1"/>
</dbReference>